<keyword evidence="2" id="KW-1185">Reference proteome</keyword>
<accession>A0ABT8CAX5</accession>
<dbReference type="RefSeq" id="WP_240459301.1">
    <property type="nucleotide sequence ID" value="NZ_JAUFQS010000041.1"/>
</dbReference>
<evidence type="ECO:0008006" key="3">
    <source>
        <dbReference type="Google" id="ProtNLM"/>
    </source>
</evidence>
<proteinExistence type="predicted"/>
<gene>
    <name evidence="1" type="ORF">QWZ15_17680</name>
</gene>
<dbReference type="EMBL" id="JAUFQS010000041">
    <property type="protein sequence ID" value="MDN3689660.1"/>
    <property type="molecule type" value="Genomic_DNA"/>
</dbReference>
<organism evidence="1 2">
    <name type="scientific">Cyclobacterium jeungdonense</name>
    <dbReference type="NCBI Taxonomy" id="708087"/>
    <lineage>
        <taxon>Bacteria</taxon>
        <taxon>Pseudomonadati</taxon>
        <taxon>Bacteroidota</taxon>
        <taxon>Cytophagia</taxon>
        <taxon>Cytophagales</taxon>
        <taxon>Cyclobacteriaceae</taxon>
        <taxon>Cyclobacterium</taxon>
    </lineage>
</organism>
<evidence type="ECO:0000313" key="1">
    <source>
        <dbReference type="EMBL" id="MDN3689660.1"/>
    </source>
</evidence>
<dbReference type="Proteomes" id="UP001236663">
    <property type="component" value="Unassembled WGS sequence"/>
</dbReference>
<evidence type="ECO:0000313" key="2">
    <source>
        <dbReference type="Proteomes" id="UP001236663"/>
    </source>
</evidence>
<sequence length="172" mass="20863">MELDDLEDLFDDLDFDEPTPEQLYQMYGIFLNDIARNPIVLNGNTLKYNSNRSKHPVCRGKAQAFEHIITRESKISGKRNFDRDRANKVHWIRPVLLNASDVRIKYFEKINDKRENQHFYWYQKKSFIIIIREIQPDILLITSFSVDNMERYKFKKWYDEYRNGHKKTPLRK</sequence>
<reference evidence="2" key="1">
    <citation type="journal article" date="2019" name="Int. J. Syst. Evol. Microbiol.">
        <title>The Global Catalogue of Microorganisms (GCM) 10K type strain sequencing project: providing services to taxonomists for standard genome sequencing and annotation.</title>
        <authorList>
            <consortium name="The Broad Institute Genomics Platform"/>
            <consortium name="The Broad Institute Genome Sequencing Center for Infectious Disease"/>
            <person name="Wu L."/>
            <person name="Ma J."/>
        </authorList>
    </citation>
    <scope>NUCLEOTIDE SEQUENCE [LARGE SCALE GENOMIC DNA]</scope>
    <source>
        <strain evidence="2">CECT 7706</strain>
    </source>
</reference>
<name>A0ABT8CAX5_9BACT</name>
<protein>
    <recommendedName>
        <fullName evidence="3">Phage-Barnase-EndoU-ColicinE5/D-RelE like nuclease 2 domain-containing protein</fullName>
    </recommendedName>
</protein>
<comment type="caution">
    <text evidence="1">The sequence shown here is derived from an EMBL/GenBank/DDBJ whole genome shotgun (WGS) entry which is preliminary data.</text>
</comment>